<sequence>RLAAVVDVRELRRVERRVLDLRRDVLAAADRFQRRRGGDGAVRREEHGHEHLDHDVGRRHELRVVDQALEVHAGEGRVGQQDDRRPVGEVGEHFCAQRRRARGWRVLYASQRCWEQQSCLWEIRAQGRGVVSEVLRVRALYFAAMPGAAQLCQGDT</sequence>
<dbReference type="EMBL" id="CAKKNE010000002">
    <property type="protein sequence ID" value="CAH0368263.1"/>
    <property type="molecule type" value="Genomic_DNA"/>
</dbReference>
<gene>
    <name evidence="1" type="ORF">PECAL_2P13220</name>
</gene>
<reference evidence="1" key="1">
    <citation type="submission" date="2021-11" db="EMBL/GenBank/DDBJ databases">
        <authorList>
            <consortium name="Genoscope - CEA"/>
            <person name="William W."/>
        </authorList>
    </citation>
    <scope>NUCLEOTIDE SEQUENCE</scope>
</reference>
<keyword evidence="2" id="KW-1185">Reference proteome</keyword>
<proteinExistence type="predicted"/>
<organism evidence="1 2">
    <name type="scientific">Pelagomonas calceolata</name>
    <dbReference type="NCBI Taxonomy" id="35677"/>
    <lineage>
        <taxon>Eukaryota</taxon>
        <taxon>Sar</taxon>
        <taxon>Stramenopiles</taxon>
        <taxon>Ochrophyta</taxon>
        <taxon>Pelagophyceae</taxon>
        <taxon>Pelagomonadales</taxon>
        <taxon>Pelagomonadaceae</taxon>
        <taxon>Pelagomonas</taxon>
    </lineage>
</organism>
<dbReference type="Proteomes" id="UP000789595">
    <property type="component" value="Unassembled WGS sequence"/>
</dbReference>
<dbReference type="AlphaFoldDB" id="A0A8J2SAJ3"/>
<evidence type="ECO:0000313" key="1">
    <source>
        <dbReference type="EMBL" id="CAH0368263.1"/>
    </source>
</evidence>
<protein>
    <submittedName>
        <fullName evidence="1">Uncharacterized protein</fullName>
    </submittedName>
</protein>
<name>A0A8J2SAJ3_9STRA</name>
<feature type="non-terminal residue" evidence="1">
    <location>
        <position position="1"/>
    </location>
</feature>
<accession>A0A8J2SAJ3</accession>
<evidence type="ECO:0000313" key="2">
    <source>
        <dbReference type="Proteomes" id="UP000789595"/>
    </source>
</evidence>
<comment type="caution">
    <text evidence="1">The sequence shown here is derived from an EMBL/GenBank/DDBJ whole genome shotgun (WGS) entry which is preliminary data.</text>
</comment>